<keyword evidence="9" id="KW-1185">Reference proteome</keyword>
<keyword evidence="5 6" id="KW-0472">Membrane</keyword>
<proteinExistence type="predicted"/>
<organism evidence="8 9">
    <name type="scientific">Dongia mobilis</name>
    <dbReference type="NCBI Taxonomy" id="578943"/>
    <lineage>
        <taxon>Bacteria</taxon>
        <taxon>Pseudomonadati</taxon>
        <taxon>Pseudomonadota</taxon>
        <taxon>Alphaproteobacteria</taxon>
        <taxon>Rhodospirillales</taxon>
        <taxon>Dongiaceae</taxon>
        <taxon>Dongia</taxon>
    </lineage>
</organism>
<evidence type="ECO:0000259" key="7">
    <source>
        <dbReference type="Pfam" id="PF01292"/>
    </source>
</evidence>
<dbReference type="GO" id="GO:0020037">
    <property type="term" value="F:heme binding"/>
    <property type="evidence" value="ECO:0007669"/>
    <property type="project" value="TreeGrafter"/>
</dbReference>
<dbReference type="RefSeq" id="WP_133613994.1">
    <property type="nucleotide sequence ID" value="NZ_SNYW01000009.1"/>
</dbReference>
<feature type="transmembrane region" description="Helical" evidence="6">
    <location>
        <begin position="49"/>
        <end position="68"/>
    </location>
</feature>
<dbReference type="GO" id="GO:0009055">
    <property type="term" value="F:electron transfer activity"/>
    <property type="evidence" value="ECO:0007669"/>
    <property type="project" value="InterPro"/>
</dbReference>
<accession>A0A4R6WPN1</accession>
<dbReference type="InterPro" id="IPR011577">
    <property type="entry name" value="Cyt_b561_bac/Ni-Hgenase"/>
</dbReference>
<evidence type="ECO:0000256" key="3">
    <source>
        <dbReference type="ARBA" id="ARBA00022692"/>
    </source>
</evidence>
<name>A0A4R6WPN1_9PROT</name>
<evidence type="ECO:0000256" key="1">
    <source>
        <dbReference type="ARBA" id="ARBA00004651"/>
    </source>
</evidence>
<evidence type="ECO:0000313" key="9">
    <source>
        <dbReference type="Proteomes" id="UP000295783"/>
    </source>
</evidence>
<dbReference type="InterPro" id="IPR051542">
    <property type="entry name" value="Hydrogenase_cytochrome"/>
</dbReference>
<evidence type="ECO:0000256" key="5">
    <source>
        <dbReference type="ARBA" id="ARBA00023136"/>
    </source>
</evidence>
<protein>
    <submittedName>
        <fullName evidence="8">Cytochrome b</fullName>
    </submittedName>
</protein>
<dbReference type="Gene3D" id="1.20.950.20">
    <property type="entry name" value="Transmembrane di-heme cytochromes, Chain C"/>
    <property type="match status" value="1"/>
</dbReference>
<dbReference type="AlphaFoldDB" id="A0A4R6WPN1"/>
<dbReference type="GO" id="GO:0022904">
    <property type="term" value="P:respiratory electron transport chain"/>
    <property type="evidence" value="ECO:0007669"/>
    <property type="project" value="InterPro"/>
</dbReference>
<feature type="transmembrane region" description="Helical" evidence="6">
    <location>
        <begin position="20"/>
        <end position="37"/>
    </location>
</feature>
<feature type="transmembrane region" description="Helical" evidence="6">
    <location>
        <begin position="106"/>
        <end position="127"/>
    </location>
</feature>
<keyword evidence="4 6" id="KW-1133">Transmembrane helix</keyword>
<keyword evidence="2" id="KW-1003">Cell membrane</keyword>
<dbReference type="InterPro" id="IPR016174">
    <property type="entry name" value="Di-haem_cyt_TM"/>
</dbReference>
<reference evidence="8 9" key="1">
    <citation type="submission" date="2019-03" db="EMBL/GenBank/DDBJ databases">
        <title>Genomic Encyclopedia of Type Strains, Phase III (KMG-III): the genomes of soil and plant-associated and newly described type strains.</title>
        <authorList>
            <person name="Whitman W."/>
        </authorList>
    </citation>
    <scope>NUCLEOTIDE SEQUENCE [LARGE SCALE GENOMIC DNA]</scope>
    <source>
        <strain evidence="8 9">CGMCC 1.7660</strain>
    </source>
</reference>
<keyword evidence="3 6" id="KW-0812">Transmembrane</keyword>
<evidence type="ECO:0000256" key="6">
    <source>
        <dbReference type="SAM" id="Phobius"/>
    </source>
</evidence>
<evidence type="ECO:0000313" key="8">
    <source>
        <dbReference type="EMBL" id="TDQ81439.1"/>
    </source>
</evidence>
<dbReference type="OrthoDB" id="196472at2"/>
<dbReference type="Pfam" id="PF01292">
    <property type="entry name" value="Ni_hydr_CYTB"/>
    <property type="match status" value="1"/>
</dbReference>
<feature type="transmembrane region" description="Helical" evidence="6">
    <location>
        <begin position="156"/>
        <end position="178"/>
    </location>
</feature>
<comment type="caution">
    <text evidence="8">The sequence shown here is derived from an EMBL/GenBank/DDBJ whole genome shotgun (WGS) entry which is preliminary data.</text>
</comment>
<evidence type="ECO:0000256" key="4">
    <source>
        <dbReference type="ARBA" id="ARBA00022989"/>
    </source>
</evidence>
<dbReference type="PANTHER" id="PTHR30485">
    <property type="entry name" value="NI/FE-HYDROGENASE 1 B-TYPE CYTOCHROME SUBUNIT"/>
    <property type="match status" value="1"/>
</dbReference>
<comment type="subcellular location">
    <subcellularLocation>
        <location evidence="1">Cell membrane</location>
        <topology evidence="1">Multi-pass membrane protein</topology>
    </subcellularLocation>
</comment>
<feature type="domain" description="Cytochrome b561 bacterial/Ni-hydrogenase" evidence="7">
    <location>
        <begin position="17"/>
        <end position="189"/>
    </location>
</feature>
<dbReference type="GO" id="GO:0005886">
    <property type="term" value="C:plasma membrane"/>
    <property type="evidence" value="ECO:0007669"/>
    <property type="project" value="UniProtKB-SubCell"/>
</dbReference>
<evidence type="ECO:0000256" key="2">
    <source>
        <dbReference type="ARBA" id="ARBA00022475"/>
    </source>
</evidence>
<sequence length="234" mass="24981">MTEVKSMQDREMADVPVWDIWIRLFHWGLLTAVSASYATDQIGDLDSHYIAGLVILGLVVFRLLWGLVGSPTARFGRFVRGPKAIIAYLRHAVGGHPSFSVGHNPAGALMVLALLLALLAQSVSGLFNTDDVLFEGPLYDNASGAVADLMGDLHGVVGNLILALVGLHVVVILLYRLLKGENLLRAMILGRARLPQKVGVAAETSGATRFASPLRGLACASFAAAVPLAIHWLN</sequence>
<dbReference type="PANTHER" id="PTHR30485:SF2">
    <property type="entry name" value="BLL0597 PROTEIN"/>
    <property type="match status" value="1"/>
</dbReference>
<gene>
    <name evidence="8" type="ORF">A8950_2507</name>
</gene>
<dbReference type="Proteomes" id="UP000295783">
    <property type="component" value="Unassembled WGS sequence"/>
</dbReference>
<dbReference type="SUPFAM" id="SSF81342">
    <property type="entry name" value="Transmembrane di-heme cytochromes"/>
    <property type="match status" value="1"/>
</dbReference>
<dbReference type="EMBL" id="SNYW01000009">
    <property type="protein sequence ID" value="TDQ81439.1"/>
    <property type="molecule type" value="Genomic_DNA"/>
</dbReference>